<name>A0A8S3QAZ5_MYTED</name>
<evidence type="ECO:0000256" key="1">
    <source>
        <dbReference type="SAM" id="MobiDB-lite"/>
    </source>
</evidence>
<comment type="caution">
    <text evidence="2">The sequence shown here is derived from an EMBL/GenBank/DDBJ whole genome shotgun (WGS) entry which is preliminary data.</text>
</comment>
<proteinExistence type="predicted"/>
<evidence type="ECO:0000313" key="3">
    <source>
        <dbReference type="Proteomes" id="UP000683360"/>
    </source>
</evidence>
<protein>
    <recommendedName>
        <fullName evidence="4">Nuclear apoptosis-inducing factor 1</fullName>
    </recommendedName>
</protein>
<feature type="region of interest" description="Disordered" evidence="1">
    <location>
        <begin position="36"/>
        <end position="68"/>
    </location>
</feature>
<sequence length="154" mass="16941">MQKAFPEPDLGIEISINSCNIQSRSVTQVKKKWLDLQSDARKKESKRRRDSSMTGGGPAPPEIDSNELKIISVTSDAAISGLESGYDSLAKPKNFIQFHEEAEPSVLKNPETAEANCLSAALPTREKNDTEKRIILSPVRKETRTYPVPSTSGL</sequence>
<dbReference type="AlphaFoldDB" id="A0A8S3QAZ5"/>
<reference evidence="2" key="1">
    <citation type="submission" date="2021-03" db="EMBL/GenBank/DDBJ databases">
        <authorList>
            <person name="Bekaert M."/>
        </authorList>
    </citation>
    <scope>NUCLEOTIDE SEQUENCE</scope>
</reference>
<dbReference type="EMBL" id="CAJPWZ010000445">
    <property type="protein sequence ID" value="CAG2192788.1"/>
    <property type="molecule type" value="Genomic_DNA"/>
</dbReference>
<dbReference type="Proteomes" id="UP000683360">
    <property type="component" value="Unassembled WGS sequence"/>
</dbReference>
<dbReference type="OrthoDB" id="6120382at2759"/>
<accession>A0A8S3QAZ5</accession>
<organism evidence="2 3">
    <name type="scientific">Mytilus edulis</name>
    <name type="common">Blue mussel</name>
    <dbReference type="NCBI Taxonomy" id="6550"/>
    <lineage>
        <taxon>Eukaryota</taxon>
        <taxon>Metazoa</taxon>
        <taxon>Spiralia</taxon>
        <taxon>Lophotrochozoa</taxon>
        <taxon>Mollusca</taxon>
        <taxon>Bivalvia</taxon>
        <taxon>Autobranchia</taxon>
        <taxon>Pteriomorphia</taxon>
        <taxon>Mytilida</taxon>
        <taxon>Mytiloidea</taxon>
        <taxon>Mytilidae</taxon>
        <taxon>Mytilinae</taxon>
        <taxon>Mytilus</taxon>
    </lineage>
</organism>
<gene>
    <name evidence="2" type="ORF">MEDL_7920</name>
</gene>
<evidence type="ECO:0008006" key="4">
    <source>
        <dbReference type="Google" id="ProtNLM"/>
    </source>
</evidence>
<keyword evidence="3" id="KW-1185">Reference proteome</keyword>
<evidence type="ECO:0000313" key="2">
    <source>
        <dbReference type="EMBL" id="CAG2192788.1"/>
    </source>
</evidence>